<evidence type="ECO:0000313" key="2">
    <source>
        <dbReference type="EMBL" id="MBG6138081.1"/>
    </source>
</evidence>
<reference evidence="2" key="1">
    <citation type="submission" date="2020-11" db="EMBL/GenBank/DDBJ databases">
        <title>Sequencing the genomes of 1000 actinobacteria strains.</title>
        <authorList>
            <person name="Klenk H.-P."/>
        </authorList>
    </citation>
    <scope>NUCLEOTIDE SEQUENCE</scope>
    <source>
        <strain evidence="2">DSM 45356</strain>
    </source>
</reference>
<accession>A0A8J7KLK4</accession>
<dbReference type="Gene3D" id="3.40.190.10">
    <property type="entry name" value="Periplasmic binding protein-like II"/>
    <property type="match status" value="2"/>
</dbReference>
<keyword evidence="2" id="KW-0675">Receptor</keyword>
<keyword evidence="3" id="KW-1185">Reference proteome</keyword>
<dbReference type="SUPFAM" id="SSF53850">
    <property type="entry name" value="Periplasmic binding protein-like II"/>
    <property type="match status" value="1"/>
</dbReference>
<dbReference type="Proteomes" id="UP000622552">
    <property type="component" value="Unassembled WGS sequence"/>
</dbReference>
<dbReference type="Pfam" id="PF16868">
    <property type="entry name" value="NMT1_3"/>
    <property type="match status" value="1"/>
</dbReference>
<dbReference type="InterPro" id="IPR011852">
    <property type="entry name" value="TRAP_TAXI"/>
</dbReference>
<dbReference type="NCBIfam" id="TIGR02122">
    <property type="entry name" value="TRAP_TAXI"/>
    <property type="match status" value="1"/>
</dbReference>
<organism evidence="2 3">
    <name type="scientific">Longispora fulva</name>
    <dbReference type="NCBI Taxonomy" id="619741"/>
    <lineage>
        <taxon>Bacteria</taxon>
        <taxon>Bacillati</taxon>
        <taxon>Actinomycetota</taxon>
        <taxon>Actinomycetes</taxon>
        <taxon>Micromonosporales</taxon>
        <taxon>Micromonosporaceae</taxon>
        <taxon>Longispora</taxon>
    </lineage>
</organism>
<dbReference type="PANTHER" id="PTHR42941:SF1">
    <property type="entry name" value="SLL1037 PROTEIN"/>
    <property type="match status" value="1"/>
</dbReference>
<evidence type="ECO:0000313" key="3">
    <source>
        <dbReference type="Proteomes" id="UP000622552"/>
    </source>
</evidence>
<sequence length="331" mass="33998">MKRPLTLLIALTVAVSGCGGQRHTDKKDTGAAVACKVAGETRIGIATGNTTGVYYALGNAYATQITEATGGRVKASAAETGASVQNITQLVEGKYQLAFALADTAADAVNGTGSFKEKQPIAAVARIYPNFTQVVVRADAGISSIADMKGRSISTGSPNSGTEVIANRLFTAAGLAAGDVKAQRLELGKSVEGMKDGSVDGLIFSSGLGAAGLKDLFASGKGRYKLLDVTPLLPKLKAVNPVYDVAPIPAAAYGTEGDTPAVVVPNLLLVKNDVDAELACVLTKTLFDTKDKLAAVNASAKDITLDKARRTSPVPLHRGSEAALNTLNAPR</sequence>
<dbReference type="EMBL" id="JADOUF010000001">
    <property type="protein sequence ID" value="MBG6138081.1"/>
    <property type="molecule type" value="Genomic_DNA"/>
</dbReference>
<dbReference type="PROSITE" id="PS51257">
    <property type="entry name" value="PROKAR_LIPOPROTEIN"/>
    <property type="match status" value="1"/>
</dbReference>
<evidence type="ECO:0000256" key="1">
    <source>
        <dbReference type="SAM" id="MobiDB-lite"/>
    </source>
</evidence>
<dbReference type="AlphaFoldDB" id="A0A8J7KLK4"/>
<gene>
    <name evidence="2" type="ORF">IW245_004275</name>
</gene>
<comment type="caution">
    <text evidence="2">The sequence shown here is derived from an EMBL/GenBank/DDBJ whole genome shotgun (WGS) entry which is preliminary data.</text>
</comment>
<dbReference type="RefSeq" id="WP_197004874.1">
    <property type="nucleotide sequence ID" value="NZ_BONS01000017.1"/>
</dbReference>
<name>A0A8J7KLK4_9ACTN</name>
<feature type="region of interest" description="Disordered" evidence="1">
    <location>
        <begin position="311"/>
        <end position="331"/>
    </location>
</feature>
<proteinExistence type="predicted"/>
<dbReference type="PANTHER" id="PTHR42941">
    <property type="entry name" value="SLL1037 PROTEIN"/>
    <property type="match status" value="1"/>
</dbReference>
<protein>
    <submittedName>
        <fullName evidence="2">TRAP transporter TAXI family solute receptor</fullName>
    </submittedName>
</protein>